<keyword evidence="3" id="KW-0808">Transferase</keyword>
<dbReference type="GO" id="GO:0016757">
    <property type="term" value="F:glycosyltransferase activity"/>
    <property type="evidence" value="ECO:0007669"/>
    <property type="project" value="UniProtKB-KW"/>
</dbReference>
<evidence type="ECO:0000313" key="3">
    <source>
        <dbReference type="EMBL" id="MDN4073669.1"/>
    </source>
</evidence>
<gene>
    <name evidence="3" type="ORF">QYF49_11720</name>
</gene>
<dbReference type="RefSeq" id="WP_290399777.1">
    <property type="nucleotide sequence ID" value="NZ_JAUHLN010000002.1"/>
</dbReference>
<feature type="domain" description="Glycosyl transferase family 1" evidence="1">
    <location>
        <begin position="216"/>
        <end position="379"/>
    </location>
</feature>
<keyword evidence="3" id="KW-0328">Glycosyltransferase</keyword>
<dbReference type="Pfam" id="PF13439">
    <property type="entry name" value="Glyco_transf_4"/>
    <property type="match status" value="1"/>
</dbReference>
<dbReference type="EMBL" id="JAUHLN010000002">
    <property type="protein sequence ID" value="MDN4073669.1"/>
    <property type="molecule type" value="Genomic_DNA"/>
</dbReference>
<evidence type="ECO:0000259" key="2">
    <source>
        <dbReference type="Pfam" id="PF13439"/>
    </source>
</evidence>
<reference evidence="3" key="1">
    <citation type="submission" date="2023-06" db="EMBL/GenBank/DDBJ databases">
        <title>Draft Genome Sequences of Representative Paenibacillus Polymyxa, Bacillus cereus, Fictibacillus sp., and Brevibacillus agri Strains Isolated from Amazonian Dark Earth.</title>
        <authorList>
            <person name="Pellegrinetti T.A."/>
            <person name="Cunha I.C.M."/>
            <person name="Chaves M.G."/>
            <person name="Freitas A.S."/>
            <person name="Silva A.V.R."/>
            <person name="Tsai S.M."/>
            <person name="Mendes L.W."/>
        </authorList>
    </citation>
    <scope>NUCLEOTIDE SEQUENCE</scope>
    <source>
        <strain evidence="3">CENA-BCM004</strain>
    </source>
</reference>
<organism evidence="3 4">
    <name type="scientific">Fictibacillus terranigra</name>
    <dbReference type="NCBI Taxonomy" id="3058424"/>
    <lineage>
        <taxon>Bacteria</taxon>
        <taxon>Bacillati</taxon>
        <taxon>Bacillota</taxon>
        <taxon>Bacilli</taxon>
        <taxon>Bacillales</taxon>
        <taxon>Fictibacillaceae</taxon>
        <taxon>Fictibacillus</taxon>
    </lineage>
</organism>
<dbReference type="EC" id="2.4.-.-" evidence="3"/>
<dbReference type="InterPro" id="IPR001296">
    <property type="entry name" value="Glyco_trans_1"/>
</dbReference>
<evidence type="ECO:0000313" key="4">
    <source>
        <dbReference type="Proteomes" id="UP001168694"/>
    </source>
</evidence>
<dbReference type="SUPFAM" id="SSF53756">
    <property type="entry name" value="UDP-Glycosyltransferase/glycogen phosphorylase"/>
    <property type="match status" value="1"/>
</dbReference>
<keyword evidence="4" id="KW-1185">Reference proteome</keyword>
<feature type="domain" description="Glycosyltransferase subfamily 4-like N-terminal" evidence="2">
    <location>
        <begin position="14"/>
        <end position="207"/>
    </location>
</feature>
<dbReference type="Gene3D" id="3.40.50.2000">
    <property type="entry name" value="Glycogen Phosphorylase B"/>
    <property type="match status" value="2"/>
</dbReference>
<sequence>MKILLATFWSVPHVGGVWNYMEQLKKKLESLGHQVDLLGYGEEHEYIYIVNKNQKVYRDQLLHLVDERINEHRSPAFLEDPVVKYYEIKRFVYEFGLSHFDLETYDLIHTQDVLSTACIRRVNPKRPVLVATLHGCVAHELKDYVNNVMVTPTASLACEYFDNLEHDGATSAEITIVANQWLKNILKSEFNVPDNQIHVRHYGYDIEAFLKRMKKKSSIPSLDHKKVILYTGRLVKLKGLHHLISALGLLKSIRNDWVCWIVGEGEKEEELQAQSRELGLEDTVIFCGKRDDIPQLLAKSDIFVLPSLLDNQPLSVIEAQIVGKPVIVSDAGGLPEIVEHGVTGLVTRAGDETELCNQLNLLLENEEYRNKLGINAKKWGVAHWSFDKGVSNVLDVYQEAISKRRMKEN</sequence>
<name>A0ABT8E714_9BACL</name>
<dbReference type="PANTHER" id="PTHR45947">
    <property type="entry name" value="SULFOQUINOVOSYL TRANSFERASE SQD2"/>
    <property type="match status" value="1"/>
</dbReference>
<dbReference type="PANTHER" id="PTHR45947:SF14">
    <property type="entry name" value="SLL1723 PROTEIN"/>
    <property type="match status" value="1"/>
</dbReference>
<dbReference type="InterPro" id="IPR050194">
    <property type="entry name" value="Glycosyltransferase_grp1"/>
</dbReference>
<proteinExistence type="predicted"/>
<protein>
    <submittedName>
        <fullName evidence="3">Glycosyltransferase family 4 protein</fullName>
        <ecNumber evidence="3">2.4.-.-</ecNumber>
    </submittedName>
</protein>
<dbReference type="CDD" id="cd03801">
    <property type="entry name" value="GT4_PimA-like"/>
    <property type="match status" value="1"/>
</dbReference>
<evidence type="ECO:0000259" key="1">
    <source>
        <dbReference type="Pfam" id="PF00534"/>
    </source>
</evidence>
<dbReference type="InterPro" id="IPR028098">
    <property type="entry name" value="Glyco_trans_4-like_N"/>
</dbReference>
<accession>A0ABT8E714</accession>
<comment type="caution">
    <text evidence="3">The sequence shown here is derived from an EMBL/GenBank/DDBJ whole genome shotgun (WGS) entry which is preliminary data.</text>
</comment>
<dbReference type="Proteomes" id="UP001168694">
    <property type="component" value="Unassembled WGS sequence"/>
</dbReference>
<dbReference type="Pfam" id="PF00534">
    <property type="entry name" value="Glycos_transf_1"/>
    <property type="match status" value="1"/>
</dbReference>